<dbReference type="EMBL" id="BAABUK010000015">
    <property type="protein sequence ID" value="GAA5813076.1"/>
    <property type="molecule type" value="Genomic_DNA"/>
</dbReference>
<keyword evidence="3" id="KW-1185">Reference proteome</keyword>
<evidence type="ECO:0000313" key="2">
    <source>
        <dbReference type="EMBL" id="GAA5813076.1"/>
    </source>
</evidence>
<reference evidence="2 3" key="1">
    <citation type="submission" date="2024-04" db="EMBL/GenBank/DDBJ databases">
        <title>genome sequences of Mucor flavus KT1a and Helicostylum pulchrum KT1b strains isolated from the surface of a dry-aged beef.</title>
        <authorList>
            <person name="Toyotome T."/>
            <person name="Hosono M."/>
            <person name="Torimaru M."/>
            <person name="Fukuda K."/>
            <person name="Mikami N."/>
        </authorList>
    </citation>
    <scope>NUCLEOTIDE SEQUENCE [LARGE SCALE GENOMIC DNA]</scope>
    <source>
        <strain evidence="2 3">KT1a</strain>
    </source>
</reference>
<name>A0ABP9Z1U3_9FUNG</name>
<dbReference type="Proteomes" id="UP001473302">
    <property type="component" value="Unassembled WGS sequence"/>
</dbReference>
<accession>A0ABP9Z1U3</accession>
<proteinExistence type="predicted"/>
<organism evidence="2 3">
    <name type="scientific">Mucor flavus</name>
    <dbReference type="NCBI Taxonomy" id="439312"/>
    <lineage>
        <taxon>Eukaryota</taxon>
        <taxon>Fungi</taxon>
        <taxon>Fungi incertae sedis</taxon>
        <taxon>Mucoromycota</taxon>
        <taxon>Mucoromycotina</taxon>
        <taxon>Mucoromycetes</taxon>
        <taxon>Mucorales</taxon>
        <taxon>Mucorineae</taxon>
        <taxon>Mucoraceae</taxon>
        <taxon>Mucor</taxon>
    </lineage>
</organism>
<evidence type="ECO:0000259" key="1">
    <source>
        <dbReference type="PROSITE" id="PS50181"/>
    </source>
</evidence>
<protein>
    <recommendedName>
        <fullName evidence="1">F-box domain-containing protein</fullName>
    </recommendedName>
</protein>
<feature type="domain" description="F-box" evidence="1">
    <location>
        <begin position="7"/>
        <end position="54"/>
    </location>
</feature>
<dbReference type="InterPro" id="IPR001810">
    <property type="entry name" value="F-box_dom"/>
</dbReference>
<dbReference type="PROSITE" id="PS50181">
    <property type="entry name" value="FBOX"/>
    <property type="match status" value="1"/>
</dbReference>
<gene>
    <name evidence="2" type="ORF">MFLAVUS_006543</name>
</gene>
<comment type="caution">
    <text evidence="2">The sequence shown here is derived from an EMBL/GenBank/DDBJ whole genome shotgun (WGS) entry which is preliminary data.</text>
</comment>
<sequence length="482" mass="55448">MLKFKVTFKVCDLPTTVWRIVFTFIKPNDLQMLLHVNRRMRNCVLSHSPRLKQPFPNTPPDHLEVEIRTTSVLVLSSNYFSFEWGMEVFKHFYNVETLEITTEKPNTKLIRRVTYPFINNAAEDPIPIPYNSPYTSLIECLNIYRKSVLEKFNLSSKFNQLSEPLSLNGIMILSNKYGDEYNMSVQEWEGHVLRNVEILTKNALVPIDEATVIADNVNQVAELSKKSLASAKGLAQVIKSGNYESESISSCIQTLENILNKITYTWNPLEMSEDTLNMLLFDPVFNHFVDKIPHSKYHGADHELFESRKRKLEQAASNHQSTNTIRGRKPDRSIEVLQSRASYNPHILLVEIKTQYQSRHSPDLVKLCTELKDCIDIAIKNGMKRDKCFVIGLLVEGRECTLFVACSPEKYFYLVTEVSSFYLPTCYKDLGVLKDTVLGLCLCRNLVLRYIEFHLDQSSFGNGAEDVKLNCASPKRHTEYYV</sequence>
<evidence type="ECO:0000313" key="3">
    <source>
        <dbReference type="Proteomes" id="UP001473302"/>
    </source>
</evidence>